<keyword evidence="1" id="KW-0472">Membrane</keyword>
<name>A0A6S6SDB9_9BACT</name>
<evidence type="ECO:0000259" key="2">
    <source>
        <dbReference type="Pfam" id="PF13785"/>
    </source>
</evidence>
<reference evidence="3" key="1">
    <citation type="submission" date="2020-01" db="EMBL/GenBank/DDBJ databases">
        <authorList>
            <person name="Meier V. D."/>
            <person name="Meier V D."/>
        </authorList>
    </citation>
    <scope>NUCLEOTIDE SEQUENCE</scope>
    <source>
        <strain evidence="3">HLG_WM_MAG_05</strain>
    </source>
</reference>
<dbReference type="Pfam" id="PF13785">
    <property type="entry name" value="DUF4178"/>
    <property type="match status" value="1"/>
</dbReference>
<keyword evidence="1" id="KW-1133">Transmembrane helix</keyword>
<evidence type="ECO:0000256" key="1">
    <source>
        <dbReference type="SAM" id="Phobius"/>
    </source>
</evidence>
<sequence>MSTIKSIKCTKCAAPLDLLGGGRVKTVTCSYCKSIIDIDNDYQVLGNFQNIKFNHHIPFKIGMQGKIKGIEYTIIGRIRYAELQDDYFWDDLLLYSPLYGYAWLSYEEGHITYAKRTRNFPNHTWNEMQEIETLEHNNRNYRVDEVYTAKINYIEGELTWVAKKYDKNSVLEFYSAPFGISIEKAQHELEYYELEYLENTEVYEAFKVPKEEQVEHNNIHVLKAFGETFFKPLAKFSVWAIAMLLVLILLFNHNGAGKSVLNTLVSNKKVLEQNFSISTEKYLTSLTLQSNTATELNNYNVQIKHNNQVIFSINKNSTYISPSIRSQESILLDKWNSNAKHVKVYLNLPKNNDYILSVSPVDNKVNTTIKIQIEEAVSRLNYFGFFILGLFFVLLIYLAKKRAYQKKIDHEEDEGILGKIFQGILPFLLFYLFIFIVLQPFSEFDKLEFGIFLRLFITLIITVFAYQIIKIPIKLIYAFYKKIKGD</sequence>
<keyword evidence="1" id="KW-0812">Transmembrane</keyword>
<evidence type="ECO:0000313" key="3">
    <source>
        <dbReference type="EMBL" id="CAA6804206.1"/>
    </source>
</evidence>
<proteinExistence type="predicted"/>
<feature type="transmembrane region" description="Helical" evidence="1">
    <location>
        <begin position="380"/>
        <end position="399"/>
    </location>
</feature>
<dbReference type="AlphaFoldDB" id="A0A6S6SDB9"/>
<dbReference type="EMBL" id="CACVAU010000013">
    <property type="protein sequence ID" value="CAA6804206.1"/>
    <property type="molecule type" value="Genomic_DNA"/>
</dbReference>
<gene>
    <name evidence="3" type="ORF">HELGO_WM11824</name>
</gene>
<protein>
    <recommendedName>
        <fullName evidence="2">DUF4178 domain-containing protein</fullName>
    </recommendedName>
</protein>
<dbReference type="InterPro" id="IPR025235">
    <property type="entry name" value="DUF4178"/>
</dbReference>
<feature type="transmembrane region" description="Helical" evidence="1">
    <location>
        <begin position="451"/>
        <end position="469"/>
    </location>
</feature>
<organism evidence="3">
    <name type="scientific">uncultured Sulfurovum sp</name>
    <dbReference type="NCBI Taxonomy" id="269237"/>
    <lineage>
        <taxon>Bacteria</taxon>
        <taxon>Pseudomonadati</taxon>
        <taxon>Campylobacterota</taxon>
        <taxon>Epsilonproteobacteria</taxon>
        <taxon>Campylobacterales</taxon>
        <taxon>Sulfurovaceae</taxon>
        <taxon>Sulfurovum</taxon>
        <taxon>environmental samples</taxon>
    </lineage>
</organism>
<feature type="domain" description="DUF4178" evidence="2">
    <location>
        <begin position="61"/>
        <end position="197"/>
    </location>
</feature>
<feature type="transmembrane region" description="Helical" evidence="1">
    <location>
        <begin position="420"/>
        <end position="439"/>
    </location>
</feature>
<accession>A0A6S6SDB9</accession>